<dbReference type="OrthoDB" id="9451547at2759"/>
<reference evidence="2" key="1">
    <citation type="journal article" date="2020" name="Stud. Mycol.">
        <title>101 Dothideomycetes genomes: a test case for predicting lifestyles and emergence of pathogens.</title>
        <authorList>
            <person name="Haridas S."/>
            <person name="Albert R."/>
            <person name="Binder M."/>
            <person name="Bloem J."/>
            <person name="Labutti K."/>
            <person name="Salamov A."/>
            <person name="Andreopoulos B."/>
            <person name="Baker S."/>
            <person name="Barry K."/>
            <person name="Bills G."/>
            <person name="Bluhm B."/>
            <person name="Cannon C."/>
            <person name="Castanera R."/>
            <person name="Culley D."/>
            <person name="Daum C."/>
            <person name="Ezra D."/>
            <person name="Gonzalez J."/>
            <person name="Henrissat B."/>
            <person name="Kuo A."/>
            <person name="Liang C."/>
            <person name="Lipzen A."/>
            <person name="Lutzoni F."/>
            <person name="Magnuson J."/>
            <person name="Mondo S."/>
            <person name="Nolan M."/>
            <person name="Ohm R."/>
            <person name="Pangilinan J."/>
            <person name="Park H.-J."/>
            <person name="Ramirez L."/>
            <person name="Alfaro M."/>
            <person name="Sun H."/>
            <person name="Tritt A."/>
            <person name="Yoshinaga Y."/>
            <person name="Zwiers L.-H."/>
            <person name="Turgeon B."/>
            <person name="Goodwin S."/>
            <person name="Spatafora J."/>
            <person name="Crous P."/>
            <person name="Grigoriev I."/>
        </authorList>
    </citation>
    <scope>NUCLEOTIDE SEQUENCE</scope>
    <source>
        <strain evidence="2">CBS 161.51</strain>
    </source>
</reference>
<organism evidence="2 3">
    <name type="scientific">Clathrospora elynae</name>
    <dbReference type="NCBI Taxonomy" id="706981"/>
    <lineage>
        <taxon>Eukaryota</taxon>
        <taxon>Fungi</taxon>
        <taxon>Dikarya</taxon>
        <taxon>Ascomycota</taxon>
        <taxon>Pezizomycotina</taxon>
        <taxon>Dothideomycetes</taxon>
        <taxon>Pleosporomycetidae</taxon>
        <taxon>Pleosporales</taxon>
        <taxon>Diademaceae</taxon>
        <taxon>Clathrospora</taxon>
    </lineage>
</organism>
<dbReference type="AlphaFoldDB" id="A0A6A5SXC6"/>
<accession>A0A6A5SXC6</accession>
<keyword evidence="1" id="KW-0472">Membrane</keyword>
<keyword evidence="1" id="KW-1133">Transmembrane helix</keyword>
<evidence type="ECO:0000256" key="1">
    <source>
        <dbReference type="SAM" id="Phobius"/>
    </source>
</evidence>
<gene>
    <name evidence="2" type="ORF">EJ02DRAFT_432017</name>
</gene>
<evidence type="ECO:0000313" key="3">
    <source>
        <dbReference type="Proteomes" id="UP000800038"/>
    </source>
</evidence>
<feature type="transmembrane region" description="Helical" evidence="1">
    <location>
        <begin position="371"/>
        <end position="390"/>
    </location>
</feature>
<proteinExistence type="predicted"/>
<feature type="transmembrane region" description="Helical" evidence="1">
    <location>
        <begin position="294"/>
        <end position="314"/>
    </location>
</feature>
<protein>
    <submittedName>
        <fullName evidence="2">Uncharacterized protein</fullName>
    </submittedName>
</protein>
<feature type="transmembrane region" description="Helical" evidence="1">
    <location>
        <begin position="326"/>
        <end position="351"/>
    </location>
</feature>
<evidence type="ECO:0000313" key="2">
    <source>
        <dbReference type="EMBL" id="KAF1944923.1"/>
    </source>
</evidence>
<keyword evidence="1" id="KW-0812">Transmembrane</keyword>
<keyword evidence="3" id="KW-1185">Reference proteome</keyword>
<dbReference type="PANTHER" id="PTHR35043:SF8">
    <property type="entry name" value="DUF4220 DOMAIN-CONTAINING PROTEIN"/>
    <property type="match status" value="1"/>
</dbReference>
<dbReference type="EMBL" id="ML976013">
    <property type="protein sequence ID" value="KAF1944923.1"/>
    <property type="molecule type" value="Genomic_DNA"/>
</dbReference>
<sequence length="416" mass="47342">MNNAIDARLGWVSSPDGRGTIDIIWGCLLTIFLCVWTVLTLNVPAPDKSEWGFTLTKTRWMGIALFGPEWLTAMAGAQWSIARRSVQQFRDGDVKDWTMRQAFFADMGGVRIRLCDGEEFPVTSKHIYVLLKFELVDLRKITKKVIDDKSKADWLLKSVTIGQTVWFLLQCFARLQQDLSITTLELSTVSFVACTIGTNIMWWSKPKDVFVPIVLDIDCTLEVLLKKIRPGTPDATRDLMNWKWSPLEQEDDLRPNFLADVGGQLSSLNQAKFSQAAQKIRFRNDRLPPIERDWLLNGFLGIVSFCFGAIYVAGWNISFPTYAEHLAWRICTLTIFSLVLAFWVVDMSIAILNKSKKVSISDRQAVPPVQLVLYTFIASVYVIMRLYLLVEPFASLRSLPAVAFKTVDWTLFIPHV</sequence>
<dbReference type="Proteomes" id="UP000800038">
    <property type="component" value="Unassembled WGS sequence"/>
</dbReference>
<feature type="transmembrane region" description="Helical" evidence="1">
    <location>
        <begin position="21"/>
        <end position="39"/>
    </location>
</feature>
<feature type="transmembrane region" description="Helical" evidence="1">
    <location>
        <begin position="59"/>
        <end position="81"/>
    </location>
</feature>
<name>A0A6A5SXC6_9PLEO</name>
<dbReference type="PANTHER" id="PTHR35043">
    <property type="entry name" value="TRANSCRIPTION FACTOR DOMAIN-CONTAINING PROTEIN"/>
    <property type="match status" value="1"/>
</dbReference>